<comment type="caution">
    <text evidence="3">The sequence shown here is derived from an EMBL/GenBank/DDBJ whole genome shotgun (WGS) entry which is preliminary data.</text>
</comment>
<evidence type="ECO:0000256" key="1">
    <source>
        <dbReference type="SAM" id="Coils"/>
    </source>
</evidence>
<reference evidence="4" key="1">
    <citation type="journal article" date="2020" name="Stud. Mycol.">
        <title>101 Dothideomycetes genomes: A test case for predicting lifestyles and emergence of pathogens.</title>
        <authorList>
            <person name="Haridas S."/>
            <person name="Albert R."/>
            <person name="Binder M."/>
            <person name="Bloem J."/>
            <person name="LaButti K."/>
            <person name="Salamov A."/>
            <person name="Andreopoulos B."/>
            <person name="Baker S."/>
            <person name="Barry K."/>
            <person name="Bills G."/>
            <person name="Bluhm B."/>
            <person name="Cannon C."/>
            <person name="Castanera R."/>
            <person name="Culley D."/>
            <person name="Daum C."/>
            <person name="Ezra D."/>
            <person name="Gonzalez J."/>
            <person name="Henrissat B."/>
            <person name="Kuo A."/>
            <person name="Liang C."/>
            <person name="Lipzen A."/>
            <person name="Lutzoni F."/>
            <person name="Magnuson J."/>
            <person name="Mondo S."/>
            <person name="Nolan M."/>
            <person name="Ohm R."/>
            <person name="Pangilinan J."/>
            <person name="Park H.-J."/>
            <person name="Ramirez L."/>
            <person name="Alfaro M."/>
            <person name="Sun H."/>
            <person name="Tritt A."/>
            <person name="Yoshinaga Y."/>
            <person name="Zwiers L.-H."/>
            <person name="Turgeon B."/>
            <person name="Goodwin S."/>
            <person name="Spatafora J."/>
            <person name="Crous P."/>
            <person name="Grigoriev I."/>
        </authorList>
    </citation>
    <scope>NUCLEOTIDE SEQUENCE [LARGE SCALE GENOMIC DNA]</scope>
    <source>
        <strain evidence="4">CBS 304.66</strain>
    </source>
</reference>
<name>A0A9P4N1G2_9PLEO</name>
<evidence type="ECO:0000313" key="3">
    <source>
        <dbReference type="EMBL" id="KAF2258704.1"/>
    </source>
</evidence>
<feature type="region of interest" description="Disordered" evidence="2">
    <location>
        <begin position="186"/>
        <end position="236"/>
    </location>
</feature>
<evidence type="ECO:0000313" key="4">
    <source>
        <dbReference type="Proteomes" id="UP000800093"/>
    </source>
</evidence>
<dbReference type="EMBL" id="ML986742">
    <property type="protein sequence ID" value="KAF2258704.1"/>
    <property type="molecule type" value="Genomic_DNA"/>
</dbReference>
<gene>
    <name evidence="3" type="ORF">CC78DRAFT_98811</name>
</gene>
<dbReference type="Proteomes" id="UP000800093">
    <property type="component" value="Unassembled WGS sequence"/>
</dbReference>
<organism evidence="3 4">
    <name type="scientific">Lojkania enalia</name>
    <dbReference type="NCBI Taxonomy" id="147567"/>
    <lineage>
        <taxon>Eukaryota</taxon>
        <taxon>Fungi</taxon>
        <taxon>Dikarya</taxon>
        <taxon>Ascomycota</taxon>
        <taxon>Pezizomycotina</taxon>
        <taxon>Dothideomycetes</taxon>
        <taxon>Pleosporomycetidae</taxon>
        <taxon>Pleosporales</taxon>
        <taxon>Pleosporales incertae sedis</taxon>
        <taxon>Lojkania</taxon>
    </lineage>
</organism>
<keyword evidence="1" id="KW-0175">Coiled coil</keyword>
<sequence length="253" mass="30644">MPPPRRAQAGRDFAPAAFFRNNQMIPLFAQNGYGYVSSQKRHRFHYRDPYDSGEENLRRNRQRLKAELDLTKQHKRAARTQRPKLGIYGRHRSIQFPSFGHYSRWYEYPRPRAQRSPRAYRYAPSITSRSTRFWSYPYRSMQSSFGTRYYPTQSTYARWGVRGFSPRRHDTRFFLRRRSYGDEDYDDYDENDDFGDFDDFDDLDDDEAYYDEGDDPDDDYWSEDEDSYHLDDYDDEDSYASTWGRSYRGFGRF</sequence>
<protein>
    <submittedName>
        <fullName evidence="3">Uncharacterized protein</fullName>
    </submittedName>
</protein>
<dbReference type="OrthoDB" id="10675456at2759"/>
<keyword evidence="4" id="KW-1185">Reference proteome</keyword>
<feature type="coiled-coil region" evidence="1">
    <location>
        <begin position="54"/>
        <end position="81"/>
    </location>
</feature>
<proteinExistence type="predicted"/>
<evidence type="ECO:0000256" key="2">
    <source>
        <dbReference type="SAM" id="MobiDB-lite"/>
    </source>
</evidence>
<accession>A0A9P4N1G2</accession>
<dbReference type="AlphaFoldDB" id="A0A9P4N1G2"/>